<dbReference type="PANTHER" id="PTHR48100">
    <property type="entry name" value="BROAD-SPECIFICITY PHOSPHATASE YOR283W-RELATED"/>
    <property type="match status" value="1"/>
</dbReference>
<dbReference type="InterPro" id="IPR013078">
    <property type="entry name" value="His_Pase_superF_clade-1"/>
</dbReference>
<keyword evidence="4" id="KW-1185">Reference proteome</keyword>
<evidence type="ECO:0000313" key="4">
    <source>
        <dbReference type="Proteomes" id="UP000051820"/>
    </source>
</evidence>
<organism evidence="3 4">
    <name type="scientific">Paucilactobacillus suebicus DSM 5007 = KCTC 3549</name>
    <dbReference type="NCBI Taxonomy" id="1423807"/>
    <lineage>
        <taxon>Bacteria</taxon>
        <taxon>Bacillati</taxon>
        <taxon>Bacillota</taxon>
        <taxon>Bacilli</taxon>
        <taxon>Lactobacillales</taxon>
        <taxon>Lactobacillaceae</taxon>
        <taxon>Paucilactobacillus</taxon>
    </lineage>
</organism>
<dbReference type="EMBL" id="AZGF01000031">
    <property type="protein sequence ID" value="KRM10169.1"/>
    <property type="molecule type" value="Genomic_DNA"/>
</dbReference>
<dbReference type="PATRIC" id="fig|1423807.3.peg.1464"/>
<dbReference type="Proteomes" id="UP000051820">
    <property type="component" value="Unassembled WGS sequence"/>
</dbReference>
<dbReference type="CDD" id="cd07067">
    <property type="entry name" value="HP_PGM_like"/>
    <property type="match status" value="1"/>
</dbReference>
<dbReference type="eggNOG" id="COG0406">
    <property type="taxonomic scope" value="Bacteria"/>
</dbReference>
<dbReference type="Pfam" id="PF00300">
    <property type="entry name" value="His_Phos_1"/>
    <property type="match status" value="1"/>
</dbReference>
<accession>A0A0R1W3N5</accession>
<dbReference type="PANTHER" id="PTHR48100:SF1">
    <property type="entry name" value="HISTIDINE PHOSPHATASE FAMILY PROTEIN-RELATED"/>
    <property type="match status" value="1"/>
</dbReference>
<keyword evidence="2" id="KW-0413">Isomerase</keyword>
<gene>
    <name evidence="3" type="ORF">FD16_GL001437</name>
</gene>
<dbReference type="InterPro" id="IPR050275">
    <property type="entry name" value="PGM_Phosphatase"/>
</dbReference>
<name>A0A0R1W3N5_9LACO</name>
<dbReference type="RefSeq" id="WP_010622342.1">
    <property type="nucleotide sequence ID" value="NZ_AZGF01000031.1"/>
</dbReference>
<dbReference type="OrthoDB" id="9782128at2"/>
<comment type="caution">
    <text evidence="3">The sequence shown here is derived from an EMBL/GenBank/DDBJ whole genome shotgun (WGS) entry which is preliminary data.</text>
</comment>
<dbReference type="SUPFAM" id="SSF53254">
    <property type="entry name" value="Phosphoglycerate mutase-like"/>
    <property type="match status" value="1"/>
</dbReference>
<protein>
    <submittedName>
        <fullName evidence="3">Phosphoglycerate mutase</fullName>
    </submittedName>
</protein>
<dbReference type="InterPro" id="IPR001345">
    <property type="entry name" value="PG/BPGM_mutase_AS"/>
</dbReference>
<proteinExistence type="predicted"/>
<dbReference type="InterPro" id="IPR029033">
    <property type="entry name" value="His_PPase_superfam"/>
</dbReference>
<keyword evidence="1" id="KW-0324">Glycolysis</keyword>
<dbReference type="STRING" id="1423807.FD16_GL001437"/>
<dbReference type="GO" id="GO:0016791">
    <property type="term" value="F:phosphatase activity"/>
    <property type="evidence" value="ECO:0007669"/>
    <property type="project" value="TreeGrafter"/>
</dbReference>
<sequence length="205" mass="23077">MTKFYLVRHGQTLGNVKGISQGITNTSISYLNDTGKLQIKELHQHFDIGFADRIIVSPLIRTKQTAAILNQDANLPYQEDSRILEISYGDWDGHLKSELKNDYPDLFSNETGDVVPAYASVAHGETFEDVEHRVSDFMNDITEHFPDESIIVVTHGFTIRSFVVAALQVQDPFVIPEPDNGSVTSISVDAISDQRVLNYFNRVYQ</sequence>
<evidence type="ECO:0000313" key="3">
    <source>
        <dbReference type="EMBL" id="KRM10169.1"/>
    </source>
</evidence>
<evidence type="ECO:0000256" key="1">
    <source>
        <dbReference type="ARBA" id="ARBA00023152"/>
    </source>
</evidence>
<evidence type="ECO:0000256" key="2">
    <source>
        <dbReference type="ARBA" id="ARBA00023235"/>
    </source>
</evidence>
<dbReference type="GO" id="GO:0005737">
    <property type="term" value="C:cytoplasm"/>
    <property type="evidence" value="ECO:0007669"/>
    <property type="project" value="TreeGrafter"/>
</dbReference>
<reference evidence="3 4" key="1">
    <citation type="journal article" date="2015" name="Genome Announc.">
        <title>Expanding the biotechnology potential of lactobacilli through comparative genomics of 213 strains and associated genera.</title>
        <authorList>
            <person name="Sun Z."/>
            <person name="Harris H.M."/>
            <person name="McCann A."/>
            <person name="Guo C."/>
            <person name="Argimon S."/>
            <person name="Zhang W."/>
            <person name="Yang X."/>
            <person name="Jeffery I.B."/>
            <person name="Cooney J.C."/>
            <person name="Kagawa T.F."/>
            <person name="Liu W."/>
            <person name="Song Y."/>
            <person name="Salvetti E."/>
            <person name="Wrobel A."/>
            <person name="Rasinkangas P."/>
            <person name="Parkhill J."/>
            <person name="Rea M.C."/>
            <person name="O'Sullivan O."/>
            <person name="Ritari J."/>
            <person name="Douillard F.P."/>
            <person name="Paul Ross R."/>
            <person name="Yang R."/>
            <person name="Briner A.E."/>
            <person name="Felis G.E."/>
            <person name="de Vos W.M."/>
            <person name="Barrangou R."/>
            <person name="Klaenhammer T.R."/>
            <person name="Caufield P.W."/>
            <person name="Cui Y."/>
            <person name="Zhang H."/>
            <person name="O'Toole P.W."/>
        </authorList>
    </citation>
    <scope>NUCLEOTIDE SEQUENCE [LARGE SCALE GENOMIC DNA]</scope>
    <source>
        <strain evidence="3 4">DSM 5007</strain>
    </source>
</reference>
<dbReference type="AlphaFoldDB" id="A0A0R1W3N5"/>
<dbReference type="PROSITE" id="PS00175">
    <property type="entry name" value="PG_MUTASE"/>
    <property type="match status" value="1"/>
</dbReference>
<dbReference type="SMART" id="SM00855">
    <property type="entry name" value="PGAM"/>
    <property type="match status" value="1"/>
</dbReference>
<dbReference type="Gene3D" id="3.40.50.1240">
    <property type="entry name" value="Phosphoglycerate mutase-like"/>
    <property type="match status" value="1"/>
</dbReference>